<keyword evidence="2" id="KW-1185">Reference proteome</keyword>
<dbReference type="PROSITE" id="PS51257">
    <property type="entry name" value="PROKAR_LIPOPROTEIN"/>
    <property type="match status" value="1"/>
</dbReference>
<accession>A0A7X1AWM9</accession>
<dbReference type="EMBL" id="JACHVA010000051">
    <property type="protein sequence ID" value="MBC2601259.1"/>
    <property type="molecule type" value="Genomic_DNA"/>
</dbReference>
<organism evidence="1 2">
    <name type="scientific">Puniceicoccus vermicola</name>
    <dbReference type="NCBI Taxonomy" id="388746"/>
    <lineage>
        <taxon>Bacteria</taxon>
        <taxon>Pseudomonadati</taxon>
        <taxon>Verrucomicrobiota</taxon>
        <taxon>Opitutia</taxon>
        <taxon>Puniceicoccales</taxon>
        <taxon>Puniceicoccaceae</taxon>
        <taxon>Puniceicoccus</taxon>
    </lineage>
</organism>
<dbReference type="AlphaFoldDB" id="A0A7X1AWM9"/>
<sequence length="164" mass="19020">MKLSRSIRTSILVVAIGLIGCEPNRPTFDENIAFVEDHRDDLATLVSDIQNQSSLRRLIRSNGREYVTVIYRDGRIVEGYIDDWKWDNEILVWIKRLQAAECHGFDDNPEWLTSLYLDQSTYIAVPREVPVDEEYTAWAKAGENREGYRCFDLGDGWYLDVQAN</sequence>
<evidence type="ECO:0000313" key="2">
    <source>
        <dbReference type="Proteomes" id="UP000525652"/>
    </source>
</evidence>
<protein>
    <submittedName>
        <fullName evidence="1">Uncharacterized protein</fullName>
    </submittedName>
</protein>
<gene>
    <name evidence="1" type="ORF">H5P30_05670</name>
</gene>
<evidence type="ECO:0000313" key="1">
    <source>
        <dbReference type="EMBL" id="MBC2601259.1"/>
    </source>
</evidence>
<proteinExistence type="predicted"/>
<dbReference type="RefSeq" id="WP_185691981.1">
    <property type="nucleotide sequence ID" value="NZ_JACHVA010000051.1"/>
</dbReference>
<name>A0A7X1AWM9_9BACT</name>
<comment type="caution">
    <text evidence="1">The sequence shown here is derived from an EMBL/GenBank/DDBJ whole genome shotgun (WGS) entry which is preliminary data.</text>
</comment>
<reference evidence="1 2" key="1">
    <citation type="submission" date="2020-07" db="EMBL/GenBank/DDBJ databases">
        <authorList>
            <person name="Feng X."/>
        </authorList>
    </citation>
    <scope>NUCLEOTIDE SEQUENCE [LARGE SCALE GENOMIC DNA]</scope>
    <source>
        <strain evidence="1 2">JCM14086</strain>
    </source>
</reference>
<dbReference type="Proteomes" id="UP000525652">
    <property type="component" value="Unassembled WGS sequence"/>
</dbReference>